<dbReference type="NCBIfam" id="TIGR01509">
    <property type="entry name" value="HAD-SF-IA-v3"/>
    <property type="match status" value="1"/>
</dbReference>
<proteinExistence type="predicted"/>
<dbReference type="InterPro" id="IPR036412">
    <property type="entry name" value="HAD-like_sf"/>
</dbReference>
<accession>A0ABX7BMA1</accession>
<dbReference type="Gene3D" id="3.40.50.1000">
    <property type="entry name" value="HAD superfamily/HAD-like"/>
    <property type="match status" value="1"/>
</dbReference>
<dbReference type="EMBL" id="CP067977">
    <property type="protein sequence ID" value="QQQ18003.1"/>
    <property type="molecule type" value="Genomic_DNA"/>
</dbReference>
<dbReference type="Pfam" id="PF00702">
    <property type="entry name" value="Hydrolase"/>
    <property type="match status" value="1"/>
</dbReference>
<evidence type="ECO:0000313" key="2">
    <source>
        <dbReference type="Proteomes" id="UP000595448"/>
    </source>
</evidence>
<dbReference type="SFLD" id="SFLDS00003">
    <property type="entry name" value="Haloacid_Dehalogenase"/>
    <property type="match status" value="1"/>
</dbReference>
<dbReference type="RefSeq" id="WP_201102378.1">
    <property type="nucleotide sequence ID" value="NZ_CP067977.1"/>
</dbReference>
<dbReference type="NCBIfam" id="TIGR01993">
    <property type="entry name" value="Pyr-5-nucltdase"/>
    <property type="match status" value="1"/>
</dbReference>
<protein>
    <submittedName>
        <fullName evidence="1">Pyrimidine 5'-nucleotidase</fullName>
    </submittedName>
</protein>
<dbReference type="Proteomes" id="UP000595448">
    <property type="component" value="Chromosome"/>
</dbReference>
<sequence>MSAPDLSHVVSWIFDMDDTLYPREQGVMGLVQERINLFLIDAVGLPGPEARVLQKQFLNEYGTTLAGLMANYAVDPERFLREVHDVPLDGLEPNPRLDAVLADLPGRRFVLTNGARSHAARVLDRIGIPDRFDGVFAIEDMDLVPKPAPATFRRFLAAHDIDPHTAIFFEDTPRNLEPAKAMGMTTVLVGDGHGHEIGPWIDHVAPDLLEFLTPLTLKAAA</sequence>
<dbReference type="SFLD" id="SFLDG01132">
    <property type="entry name" value="C1.5.3:_5'-Nucleotidase_Like"/>
    <property type="match status" value="1"/>
</dbReference>
<evidence type="ECO:0000313" key="1">
    <source>
        <dbReference type="EMBL" id="QQQ18003.1"/>
    </source>
</evidence>
<reference evidence="1 2" key="1">
    <citation type="submission" date="2021-01" db="EMBL/GenBank/DDBJ databases">
        <title>Brevundimonas vitis sp. nov., an bacterium isolated from grape (Vitis vinifera).</title>
        <authorList>
            <person name="Jiang L."/>
            <person name="Lee J."/>
        </authorList>
    </citation>
    <scope>NUCLEOTIDE SEQUENCE [LARGE SCALE GENOMIC DNA]</scope>
    <source>
        <strain evidence="1 2">GRTSA-9</strain>
    </source>
</reference>
<dbReference type="SUPFAM" id="SSF56784">
    <property type="entry name" value="HAD-like"/>
    <property type="match status" value="1"/>
</dbReference>
<dbReference type="InterPro" id="IPR010237">
    <property type="entry name" value="Pyr-5-nucltdase"/>
</dbReference>
<dbReference type="PANTHER" id="PTHR12725">
    <property type="entry name" value="HALOACID DEHALOGENASE-LIKE HYDROLASE"/>
    <property type="match status" value="1"/>
</dbReference>
<dbReference type="SFLD" id="SFLDG01129">
    <property type="entry name" value="C1.5:_HAD__Beta-PGM__Phosphata"/>
    <property type="match status" value="1"/>
</dbReference>
<dbReference type="InterPro" id="IPR006439">
    <property type="entry name" value="HAD-SF_hydro_IA"/>
</dbReference>
<keyword evidence="2" id="KW-1185">Reference proteome</keyword>
<dbReference type="PANTHER" id="PTHR12725:SF117">
    <property type="entry name" value="HALOACID DEHALOGENASE-LIKE HYDROLASE"/>
    <property type="match status" value="1"/>
</dbReference>
<dbReference type="Gene3D" id="1.10.150.450">
    <property type="match status" value="1"/>
</dbReference>
<organism evidence="1 2">
    <name type="scientific">Brevundimonas vitisensis</name>
    <dbReference type="NCBI Taxonomy" id="2800818"/>
    <lineage>
        <taxon>Bacteria</taxon>
        <taxon>Pseudomonadati</taxon>
        <taxon>Pseudomonadota</taxon>
        <taxon>Alphaproteobacteria</taxon>
        <taxon>Caulobacterales</taxon>
        <taxon>Caulobacteraceae</taxon>
        <taxon>Brevundimonas</taxon>
    </lineage>
</organism>
<dbReference type="InterPro" id="IPR023214">
    <property type="entry name" value="HAD_sf"/>
</dbReference>
<gene>
    <name evidence="1" type="ORF">JIP62_11825</name>
</gene>
<name>A0ABX7BMA1_9CAUL</name>